<dbReference type="InterPro" id="IPR043502">
    <property type="entry name" value="DNA/RNA_pol_sf"/>
</dbReference>
<dbReference type="InterPro" id="IPR001126">
    <property type="entry name" value="UmuC"/>
</dbReference>
<dbReference type="Proteomes" id="UP001596542">
    <property type="component" value="Unassembled WGS sequence"/>
</dbReference>
<reference evidence="4" key="1">
    <citation type="journal article" date="2019" name="Int. J. Syst. Evol. Microbiol.">
        <title>The Global Catalogue of Microorganisms (GCM) 10K type strain sequencing project: providing services to taxonomists for standard genome sequencing and annotation.</title>
        <authorList>
            <consortium name="The Broad Institute Genomics Platform"/>
            <consortium name="The Broad Institute Genome Sequencing Center for Infectious Disease"/>
            <person name="Wu L."/>
            <person name="Ma J."/>
        </authorList>
    </citation>
    <scope>NUCLEOTIDE SEQUENCE [LARGE SCALE GENOMIC DNA]</scope>
    <source>
        <strain evidence="4">KACC 12508</strain>
    </source>
</reference>
<dbReference type="PANTHER" id="PTHR35369:SF2">
    <property type="entry name" value="BLR3025 PROTEIN"/>
    <property type="match status" value="1"/>
</dbReference>
<dbReference type="CDD" id="cd03468">
    <property type="entry name" value="PolY_like"/>
    <property type="match status" value="1"/>
</dbReference>
<evidence type="ECO:0000313" key="3">
    <source>
        <dbReference type="EMBL" id="MFC7287238.1"/>
    </source>
</evidence>
<gene>
    <name evidence="3" type="ORF">ACFQPC_04225</name>
</gene>
<feature type="domain" description="UmuC" evidence="2">
    <location>
        <begin position="38"/>
        <end position="158"/>
    </location>
</feature>
<proteinExistence type="predicted"/>
<protein>
    <submittedName>
        <fullName evidence="3">Y-family DNA polymerase</fullName>
    </submittedName>
</protein>
<comment type="caution">
    <text evidence="3">The sequence shown here is derived from an EMBL/GenBank/DDBJ whole genome shotgun (WGS) entry which is preliminary data.</text>
</comment>
<organism evidence="3 4">
    <name type="scientific">Herminiimonas glaciei</name>
    <dbReference type="NCBI Taxonomy" id="523788"/>
    <lineage>
        <taxon>Bacteria</taxon>
        <taxon>Pseudomonadati</taxon>
        <taxon>Pseudomonadota</taxon>
        <taxon>Betaproteobacteria</taxon>
        <taxon>Burkholderiales</taxon>
        <taxon>Oxalobacteraceae</taxon>
        <taxon>Herminiimonas</taxon>
    </lineage>
</organism>
<keyword evidence="4" id="KW-1185">Reference proteome</keyword>
<sequence>MPILLPMLWIALHLPQLPLDAALRCRLRHISCEPDPFADAPIVICERQVAGWCNQLAEDAGIRAGMSEASARALAAGLQTLQRDTGQEARALQEAALWCLHFTPHVVLKPDGLLLEISASLRLFGGHQRIATQLLGGLLELGLQARLASAATAGAAWLRAQSNGISKVFAHDGDINEALDPLPLHVLDSAQVHLETLDGIGCRRLGELRQLPRAGVARRFGQALLSELDRAYGTEAEAHLWFEAPVIFDVKLELPARVENTEALLFAARRLLLQLTGWLSARHAAVAGITLCLHHESSRQRDHRRTNVSIMLGMPSRDIDHLALLLRERMAQLELIAPVIEISLKAEQITAQAAPNTELFPTPTSDAENTGRLVERLQSRLGHEAVRQLSVFADHRPEKSILSSVLSTHQNPRRNSSDEAVDTHPPCLRPAWLLPQPLALNTHQHKPFYQSPLTLLTGPERIESGWWDDALATRDYFIAQNEQHLLLWIFRLRTTSTVSGSGWFLHGLFA</sequence>
<name>A0ABW2I8B5_9BURK</name>
<dbReference type="EMBL" id="JBHTBU010000001">
    <property type="protein sequence ID" value="MFC7287238.1"/>
    <property type="molecule type" value="Genomic_DNA"/>
</dbReference>
<dbReference type="Pfam" id="PF00817">
    <property type="entry name" value="IMS"/>
    <property type="match status" value="1"/>
</dbReference>
<dbReference type="PANTHER" id="PTHR35369">
    <property type="entry name" value="BLR3025 PROTEIN-RELATED"/>
    <property type="match status" value="1"/>
</dbReference>
<evidence type="ECO:0000256" key="1">
    <source>
        <dbReference type="ARBA" id="ARBA00022763"/>
    </source>
</evidence>
<evidence type="ECO:0000313" key="4">
    <source>
        <dbReference type="Proteomes" id="UP001596542"/>
    </source>
</evidence>
<dbReference type="SUPFAM" id="SSF56672">
    <property type="entry name" value="DNA/RNA polymerases"/>
    <property type="match status" value="1"/>
</dbReference>
<evidence type="ECO:0000259" key="2">
    <source>
        <dbReference type="Pfam" id="PF00817"/>
    </source>
</evidence>
<keyword evidence="1" id="KW-0227">DNA damage</keyword>
<dbReference type="InterPro" id="IPR050356">
    <property type="entry name" value="SulA_CellDiv_inhibitor"/>
</dbReference>
<accession>A0ABW2I8B5</accession>